<sequence length="55" mass="5627">MGAASGAQPSKVSRFIGEAEKTAGELTNNQNLVQKGAIRSAGGTKGSYGTWLSRS</sequence>
<gene>
    <name evidence="1" type="ORF">QCA50_020095</name>
</gene>
<proteinExistence type="predicted"/>
<evidence type="ECO:0000313" key="2">
    <source>
        <dbReference type="Proteomes" id="UP001385951"/>
    </source>
</evidence>
<name>A0AAW0FIG3_9APHY</name>
<accession>A0AAW0FIG3</accession>
<keyword evidence="2" id="KW-1185">Reference proteome</keyword>
<organism evidence="1 2">
    <name type="scientific">Cerrena zonata</name>
    <dbReference type="NCBI Taxonomy" id="2478898"/>
    <lineage>
        <taxon>Eukaryota</taxon>
        <taxon>Fungi</taxon>
        <taxon>Dikarya</taxon>
        <taxon>Basidiomycota</taxon>
        <taxon>Agaricomycotina</taxon>
        <taxon>Agaricomycetes</taxon>
        <taxon>Polyporales</taxon>
        <taxon>Cerrenaceae</taxon>
        <taxon>Cerrena</taxon>
    </lineage>
</organism>
<protein>
    <submittedName>
        <fullName evidence="1">Uncharacterized protein</fullName>
    </submittedName>
</protein>
<dbReference type="AlphaFoldDB" id="A0AAW0FIG3"/>
<dbReference type="EMBL" id="JASBNA010000099">
    <property type="protein sequence ID" value="KAK7676977.1"/>
    <property type="molecule type" value="Genomic_DNA"/>
</dbReference>
<evidence type="ECO:0000313" key="1">
    <source>
        <dbReference type="EMBL" id="KAK7676977.1"/>
    </source>
</evidence>
<reference evidence="1 2" key="1">
    <citation type="submission" date="2022-09" db="EMBL/GenBank/DDBJ databases">
        <authorList>
            <person name="Palmer J.M."/>
        </authorList>
    </citation>
    <scope>NUCLEOTIDE SEQUENCE [LARGE SCALE GENOMIC DNA]</scope>
    <source>
        <strain evidence="1 2">DSM 7382</strain>
    </source>
</reference>
<dbReference type="Proteomes" id="UP001385951">
    <property type="component" value="Unassembled WGS sequence"/>
</dbReference>
<comment type="caution">
    <text evidence="1">The sequence shown here is derived from an EMBL/GenBank/DDBJ whole genome shotgun (WGS) entry which is preliminary data.</text>
</comment>